<evidence type="ECO:0000256" key="1">
    <source>
        <dbReference type="ARBA" id="ARBA00004651"/>
    </source>
</evidence>
<dbReference type="EMBL" id="KU291836">
    <property type="protein sequence ID" value="AOE48086.1"/>
    <property type="molecule type" value="mRNA"/>
</dbReference>
<evidence type="ECO:0000256" key="9">
    <source>
        <dbReference type="ARBA" id="ARBA00023224"/>
    </source>
</evidence>
<evidence type="ECO:0000256" key="4">
    <source>
        <dbReference type="ARBA" id="ARBA00022692"/>
    </source>
</evidence>
<dbReference type="GO" id="GO:0005549">
    <property type="term" value="F:odorant binding"/>
    <property type="evidence" value="ECO:0007669"/>
    <property type="project" value="InterPro"/>
</dbReference>
<evidence type="ECO:0000256" key="10">
    <source>
        <dbReference type="RuleBase" id="RU351113"/>
    </source>
</evidence>
<comment type="caution">
    <text evidence="10">Lacks conserved residue(s) required for the propagation of feature annotation.</text>
</comment>
<feature type="transmembrane region" description="Helical" evidence="10">
    <location>
        <begin position="351"/>
        <end position="373"/>
    </location>
</feature>
<dbReference type="PANTHER" id="PTHR21137:SF35">
    <property type="entry name" value="ODORANT RECEPTOR 19A-RELATED"/>
    <property type="match status" value="1"/>
</dbReference>
<evidence type="ECO:0000256" key="2">
    <source>
        <dbReference type="ARBA" id="ARBA00022475"/>
    </source>
</evidence>
<keyword evidence="4 10" id="KW-0812">Transmembrane</keyword>
<keyword evidence="8 10" id="KW-0675">Receptor</keyword>
<keyword evidence="6 10" id="KW-1133">Transmembrane helix</keyword>
<name>A0A1B3B799_SCAPY</name>
<keyword evidence="9 10" id="KW-0807">Transducer</keyword>
<comment type="similarity">
    <text evidence="10">Belongs to the insect chemoreceptor superfamily. Heteromeric odorant receptor channel (TC 1.A.69) family.</text>
</comment>
<evidence type="ECO:0000256" key="7">
    <source>
        <dbReference type="ARBA" id="ARBA00023136"/>
    </source>
</evidence>
<feature type="transmembrane region" description="Helical" evidence="10">
    <location>
        <begin position="126"/>
        <end position="148"/>
    </location>
</feature>
<keyword evidence="3 10" id="KW-0716">Sensory transduction</keyword>
<reference evidence="11" key="2">
    <citation type="journal article" date="2016" name="PLoS ONE">
        <title>Molecular Characterization and Sex Distribution of Chemosensory Receptor Gene Family Based on Transcriptome Analysis of Scaeva pyrastri.</title>
        <authorList>
            <person name="Li X.M."/>
            <person name="Zhu X.Y."/>
            <person name="He P."/>
            <person name="Xu L."/>
            <person name="Sun L."/>
            <person name="Chen L."/>
            <person name="Wang Z.Q."/>
            <person name="Deng D.G."/>
            <person name="Zhang Y.N."/>
        </authorList>
    </citation>
    <scope>NUCLEOTIDE SEQUENCE</scope>
</reference>
<feature type="transmembrane region" description="Helical" evidence="10">
    <location>
        <begin position="33"/>
        <end position="58"/>
    </location>
</feature>
<dbReference type="GO" id="GO:0004984">
    <property type="term" value="F:olfactory receptor activity"/>
    <property type="evidence" value="ECO:0007669"/>
    <property type="project" value="InterPro"/>
</dbReference>
<dbReference type="GO" id="GO:0005886">
    <property type="term" value="C:plasma membrane"/>
    <property type="evidence" value="ECO:0007669"/>
    <property type="project" value="UniProtKB-SubCell"/>
</dbReference>
<evidence type="ECO:0000313" key="11">
    <source>
        <dbReference type="EMBL" id="AOE48086.1"/>
    </source>
</evidence>
<dbReference type="GO" id="GO:0007165">
    <property type="term" value="P:signal transduction"/>
    <property type="evidence" value="ECO:0007669"/>
    <property type="project" value="UniProtKB-KW"/>
</dbReference>
<feature type="transmembrane region" description="Helical" evidence="10">
    <location>
        <begin position="255"/>
        <end position="276"/>
    </location>
</feature>
<keyword evidence="5 10" id="KW-0552">Olfaction</keyword>
<dbReference type="Pfam" id="PF02949">
    <property type="entry name" value="7tm_6"/>
    <property type="match status" value="1"/>
</dbReference>
<reference evidence="11" key="1">
    <citation type="submission" date="2015-12" db="EMBL/GenBank/DDBJ databases">
        <authorList>
            <person name="Shamseldin A."/>
            <person name="Moawad H."/>
            <person name="Abd El-Rahim W.M."/>
            <person name="Sadowsky M.J."/>
        </authorList>
    </citation>
    <scope>NUCLEOTIDE SEQUENCE</scope>
</reference>
<dbReference type="InterPro" id="IPR004117">
    <property type="entry name" value="7tm6_olfct_rcpt"/>
</dbReference>
<organism evidence="11">
    <name type="scientific">Scaeva pyrastri</name>
    <name type="common">Hoverfly</name>
    <name type="synonym">Musca pyrastri</name>
    <dbReference type="NCBI Taxonomy" id="219539"/>
    <lineage>
        <taxon>Eukaryota</taxon>
        <taxon>Metazoa</taxon>
        <taxon>Ecdysozoa</taxon>
        <taxon>Arthropoda</taxon>
        <taxon>Hexapoda</taxon>
        <taxon>Insecta</taxon>
        <taxon>Pterygota</taxon>
        <taxon>Neoptera</taxon>
        <taxon>Endopterygota</taxon>
        <taxon>Diptera</taxon>
        <taxon>Brachycera</taxon>
        <taxon>Muscomorpha</taxon>
        <taxon>Syrphoidea</taxon>
        <taxon>Syrphidae</taxon>
        <taxon>Syrphinae</taxon>
        <taxon>Syrphini</taxon>
        <taxon>Scaeva</taxon>
    </lineage>
</organism>
<protein>
    <recommendedName>
        <fullName evidence="10">Odorant receptor</fullName>
    </recommendedName>
</protein>
<evidence type="ECO:0000256" key="6">
    <source>
        <dbReference type="ARBA" id="ARBA00022989"/>
    </source>
</evidence>
<comment type="subcellular location">
    <subcellularLocation>
        <location evidence="1 10">Cell membrane</location>
        <topology evidence="1 10">Multi-pass membrane protein</topology>
    </subcellularLocation>
</comment>
<accession>A0A1B3B799</accession>
<evidence type="ECO:0000256" key="3">
    <source>
        <dbReference type="ARBA" id="ARBA00022606"/>
    </source>
</evidence>
<keyword evidence="7 10" id="KW-0472">Membrane</keyword>
<sequence length="376" mass="43220">MVMKLDTTVAFSSVWRYWSFFGIHPFAINKNLYILYSVFINIAVTLLAPLQLIVQGFFVESFAELMRNMSTSFELAACSLQMWVLLIYRKNLLKSHQYLKELDNRVEEDPVGRMYMEQVVRNCQRLFIVYLVLFWSTVGTYGISAALAGRLMLEGWLPFDWRSSRTLYVVAFGYQLFDSCVQCMMNLTTDIYSVFYIYVILGHIQCLAKRISNIGHDNGAKTTEENYCELIRCVNDHRNTLDYFCTLSPVVSATIFIQFVVAAFVLCITALCFCIFDDLSFKVTSFCYLTSILIEVLPCCYLVSEIMEASTNLTTAVYSCNWMDQDVKFRKAVIIFMQHTQKPNSITAGNMIPISLPTFMGLIRLSFSIFTLLSSF</sequence>
<keyword evidence="2" id="KW-1003">Cell membrane</keyword>
<feature type="transmembrane region" description="Helical" evidence="10">
    <location>
        <begin position="70"/>
        <end position="88"/>
    </location>
</feature>
<dbReference type="PANTHER" id="PTHR21137">
    <property type="entry name" value="ODORANT RECEPTOR"/>
    <property type="match status" value="1"/>
</dbReference>
<dbReference type="AlphaFoldDB" id="A0A1B3B799"/>
<proteinExistence type="evidence at transcript level"/>
<evidence type="ECO:0000256" key="5">
    <source>
        <dbReference type="ARBA" id="ARBA00022725"/>
    </source>
</evidence>
<evidence type="ECO:0000256" key="8">
    <source>
        <dbReference type="ARBA" id="ARBA00023170"/>
    </source>
</evidence>